<keyword evidence="2 6" id="KW-0067">ATP-binding</keyword>
<accession>A0AAW0JA03</accession>
<proteinExistence type="predicted"/>
<name>A0AAW0JA03_QUESU</name>
<evidence type="ECO:0000256" key="3">
    <source>
        <dbReference type="SAM" id="MobiDB-lite"/>
    </source>
</evidence>
<evidence type="ECO:0000313" key="7">
    <source>
        <dbReference type="Proteomes" id="UP000237347"/>
    </source>
</evidence>
<gene>
    <name evidence="6" type="ORF">CFP56_035339</name>
</gene>
<evidence type="ECO:0000256" key="2">
    <source>
        <dbReference type="ARBA" id="ARBA00022806"/>
    </source>
</evidence>
<feature type="region of interest" description="Disordered" evidence="3">
    <location>
        <begin position="191"/>
        <end position="224"/>
    </location>
</feature>
<feature type="domain" description="RNA helicase C-terminal" evidence="5">
    <location>
        <begin position="74"/>
        <end position="132"/>
    </location>
</feature>
<evidence type="ECO:0000313" key="6">
    <source>
        <dbReference type="EMBL" id="KAK7823590.1"/>
    </source>
</evidence>
<evidence type="ECO:0000259" key="4">
    <source>
        <dbReference type="Pfam" id="PF07717"/>
    </source>
</evidence>
<keyword evidence="1" id="KW-0378">Hydrolase</keyword>
<dbReference type="AlphaFoldDB" id="A0AAW0JA03"/>
<evidence type="ECO:0000259" key="5">
    <source>
        <dbReference type="Pfam" id="PF26026"/>
    </source>
</evidence>
<organism evidence="6 7">
    <name type="scientific">Quercus suber</name>
    <name type="common">Cork oak</name>
    <dbReference type="NCBI Taxonomy" id="58331"/>
    <lineage>
        <taxon>Eukaryota</taxon>
        <taxon>Viridiplantae</taxon>
        <taxon>Streptophyta</taxon>
        <taxon>Embryophyta</taxon>
        <taxon>Tracheophyta</taxon>
        <taxon>Spermatophyta</taxon>
        <taxon>Magnoliopsida</taxon>
        <taxon>eudicotyledons</taxon>
        <taxon>Gunneridae</taxon>
        <taxon>Pentapetalae</taxon>
        <taxon>rosids</taxon>
        <taxon>fabids</taxon>
        <taxon>Fagales</taxon>
        <taxon>Fagaceae</taxon>
        <taxon>Quercus</taxon>
    </lineage>
</organism>
<dbReference type="Proteomes" id="UP000237347">
    <property type="component" value="Unassembled WGS sequence"/>
</dbReference>
<feature type="domain" description="DEAD-box helicase OB fold" evidence="4">
    <location>
        <begin position="18"/>
        <end position="65"/>
    </location>
</feature>
<dbReference type="Pfam" id="PF07717">
    <property type="entry name" value="OB_NTP_bind"/>
    <property type="match status" value="1"/>
</dbReference>
<dbReference type="GO" id="GO:0004386">
    <property type="term" value="F:helicase activity"/>
    <property type="evidence" value="ECO:0007669"/>
    <property type="project" value="UniProtKB-KW"/>
</dbReference>
<dbReference type="InterPro" id="IPR011709">
    <property type="entry name" value="DEAD-box_helicase_OB_fold"/>
</dbReference>
<feature type="compositionally biased region" description="Basic residues" evidence="3">
    <location>
        <begin position="215"/>
        <end position="224"/>
    </location>
</feature>
<reference evidence="6 7" key="1">
    <citation type="journal article" date="2018" name="Sci. Data">
        <title>The draft genome sequence of cork oak.</title>
        <authorList>
            <person name="Ramos A.M."/>
            <person name="Usie A."/>
            <person name="Barbosa P."/>
            <person name="Barros P.M."/>
            <person name="Capote T."/>
            <person name="Chaves I."/>
            <person name="Simoes F."/>
            <person name="Abreu I."/>
            <person name="Carrasquinho I."/>
            <person name="Faro C."/>
            <person name="Guimaraes J.B."/>
            <person name="Mendonca D."/>
            <person name="Nobrega F."/>
            <person name="Rodrigues L."/>
            <person name="Saibo N.J.M."/>
            <person name="Varela M.C."/>
            <person name="Egas C."/>
            <person name="Matos J."/>
            <person name="Miguel C.M."/>
            <person name="Oliveira M.M."/>
            <person name="Ricardo C.P."/>
            <person name="Goncalves S."/>
        </authorList>
    </citation>
    <scope>NUCLEOTIDE SEQUENCE [LARGE SCALE GENOMIC DNA]</scope>
    <source>
        <strain evidence="7">cv. HL8</strain>
    </source>
</reference>
<keyword evidence="2 6" id="KW-0547">Nucleotide-binding</keyword>
<comment type="caution">
    <text evidence="6">The sequence shown here is derived from an EMBL/GenBank/DDBJ whole genome shotgun (WGS) entry which is preliminary data.</text>
</comment>
<keyword evidence="7" id="KW-1185">Reference proteome</keyword>
<dbReference type="EMBL" id="PKMF04000628">
    <property type="protein sequence ID" value="KAK7823590.1"/>
    <property type="molecule type" value="Genomic_DNA"/>
</dbReference>
<protein>
    <submittedName>
        <fullName evidence="6">Dexh-box atp-dependent rna helicase dexh3</fullName>
    </submittedName>
</protein>
<dbReference type="InterPro" id="IPR059023">
    <property type="entry name" value="RNA_hel_CTD"/>
</dbReference>
<dbReference type="Pfam" id="PF26026">
    <property type="entry name" value="RNA_hel_CTD"/>
    <property type="match status" value="1"/>
</dbReference>
<evidence type="ECO:0000256" key="1">
    <source>
        <dbReference type="ARBA" id="ARBA00022801"/>
    </source>
</evidence>
<keyword evidence="2 6" id="KW-0347">Helicase</keyword>
<feature type="compositionally biased region" description="Basic and acidic residues" evidence="3">
    <location>
        <begin position="194"/>
        <end position="204"/>
    </location>
</feature>
<sequence>MHINSLVSSNYLIYTRVLLQNSVNARYQTIPYPWLVFGEKVKVNTVFIRDSTGVSDSILMLFGGALSQGVQAGHLKMLDGYVDFFIDPSMAECYLKLKEELEIHIQKKLEDPNLDIHKEGKYLMLAIQELVSGDQCEGRFVFGRENKKPRESNENRALVEFKGMQFVGKPKKNKQLAERDAAIEALAWLTHTSDNSRDGDDHSPPDVTDNMLKLLGKRRRSKGR</sequence>